<feature type="region of interest" description="Disordered" evidence="1">
    <location>
        <begin position="149"/>
        <end position="199"/>
    </location>
</feature>
<dbReference type="RefSeq" id="WP_308449036.1">
    <property type="nucleotide sequence ID" value="NZ_JAJEQC010000005.1"/>
</dbReference>
<name>A0AAE3AH31_9FIRM</name>
<sequence>MQKLIDDGRSFLCELPLEQEKMEQFFGLLEGKTYAINCYCMGLPDAAEAIARLVRRDRTGVPTAKILEDFELFPSNIRELSRRVESIKFFDNTHGFCLTGYYSAGKFMLSDAGHCVPWMQTVRAALLPNEQQITPESVWQTEIFERKVKENEEKSDGNRGEAQRKRGKKKGARDVLHGLRGHNAKGFAGSGGTDFNAKI</sequence>
<dbReference type="EMBL" id="JAJEQC010000005">
    <property type="protein sequence ID" value="MCC2136574.1"/>
    <property type="molecule type" value="Genomic_DNA"/>
</dbReference>
<reference evidence="2" key="1">
    <citation type="submission" date="2021-10" db="EMBL/GenBank/DDBJ databases">
        <title>Anaerobic single-cell dispensing facilitates the cultivation of human gut bacteria.</title>
        <authorList>
            <person name="Afrizal A."/>
        </authorList>
    </citation>
    <scope>NUCLEOTIDE SEQUENCE</scope>
    <source>
        <strain evidence="2">CLA-AA-H250</strain>
    </source>
</reference>
<accession>A0AAE3AH31</accession>
<dbReference type="Proteomes" id="UP001199424">
    <property type="component" value="Unassembled WGS sequence"/>
</dbReference>
<protein>
    <submittedName>
        <fullName evidence="2">Uncharacterized protein</fullName>
    </submittedName>
</protein>
<gene>
    <name evidence="2" type="ORF">LKD31_06045</name>
</gene>
<evidence type="ECO:0000313" key="3">
    <source>
        <dbReference type="Proteomes" id="UP001199424"/>
    </source>
</evidence>
<organism evidence="2 3">
    <name type="scientific">Hominenteromicrobium mulieris</name>
    <dbReference type="NCBI Taxonomy" id="2885357"/>
    <lineage>
        <taxon>Bacteria</taxon>
        <taxon>Bacillati</taxon>
        <taxon>Bacillota</taxon>
        <taxon>Clostridia</taxon>
        <taxon>Eubacteriales</taxon>
        <taxon>Oscillospiraceae</taxon>
        <taxon>Hominenteromicrobium</taxon>
    </lineage>
</organism>
<evidence type="ECO:0000313" key="2">
    <source>
        <dbReference type="EMBL" id="MCC2136574.1"/>
    </source>
</evidence>
<feature type="compositionally biased region" description="Basic and acidic residues" evidence="1">
    <location>
        <begin position="149"/>
        <end position="164"/>
    </location>
</feature>
<dbReference type="AlphaFoldDB" id="A0AAE3AH31"/>
<proteinExistence type="predicted"/>
<comment type="caution">
    <text evidence="2">The sequence shown here is derived from an EMBL/GenBank/DDBJ whole genome shotgun (WGS) entry which is preliminary data.</text>
</comment>
<keyword evidence="3" id="KW-1185">Reference proteome</keyword>
<evidence type="ECO:0000256" key="1">
    <source>
        <dbReference type="SAM" id="MobiDB-lite"/>
    </source>
</evidence>